<dbReference type="STRING" id="161355.PS9374_00042"/>
<dbReference type="InterPro" id="IPR015815">
    <property type="entry name" value="HIBADH-related"/>
</dbReference>
<dbReference type="InterPro" id="IPR048666">
    <property type="entry name" value="RedAm-like_C"/>
</dbReference>
<dbReference type="GO" id="GO:0050661">
    <property type="term" value="F:NADP binding"/>
    <property type="evidence" value="ECO:0007669"/>
    <property type="project" value="InterPro"/>
</dbReference>
<dbReference type="RefSeq" id="WP_197286907.1">
    <property type="nucleotide sequence ID" value="NZ_BDCX01000001.1"/>
</dbReference>
<dbReference type="Pfam" id="PF03446">
    <property type="entry name" value="NAD_binding_2"/>
    <property type="match status" value="1"/>
</dbReference>
<evidence type="ECO:0000313" key="6">
    <source>
        <dbReference type="Proteomes" id="UP000077701"/>
    </source>
</evidence>
<reference evidence="6" key="2">
    <citation type="submission" date="2016-04" db="EMBL/GenBank/DDBJ databases">
        <title>Planomonospora sphaerica JCM9374 whole genome shotgun sequence.</title>
        <authorList>
            <person name="Suzuki T."/>
            <person name="Dohra H."/>
            <person name="Kodani S."/>
        </authorList>
    </citation>
    <scope>NUCLEOTIDE SEQUENCE [LARGE SCALE GENOMIC DNA]</scope>
    <source>
        <strain evidence="6">JCM 9374</strain>
    </source>
</reference>
<evidence type="ECO:0000259" key="4">
    <source>
        <dbReference type="Pfam" id="PF21761"/>
    </source>
</evidence>
<evidence type="ECO:0000256" key="2">
    <source>
        <dbReference type="ARBA" id="ARBA00023002"/>
    </source>
</evidence>
<dbReference type="InterPro" id="IPR051265">
    <property type="entry name" value="HIBADH-related_NP60_sf"/>
</dbReference>
<dbReference type="Gene3D" id="1.10.1040.10">
    <property type="entry name" value="N-(1-d-carboxylethyl)-l-norvaline Dehydrogenase, domain 2"/>
    <property type="match status" value="1"/>
</dbReference>
<evidence type="ECO:0000256" key="1">
    <source>
        <dbReference type="ARBA" id="ARBA00009080"/>
    </source>
</evidence>
<keyword evidence="2" id="KW-0560">Oxidoreductase</keyword>
<feature type="domain" description="6-phosphogluconate dehydrogenase NADP-binding" evidence="3">
    <location>
        <begin position="8"/>
        <end position="162"/>
    </location>
</feature>
<protein>
    <submittedName>
        <fullName evidence="5">6-phosphogluconate dehydrogenase</fullName>
    </submittedName>
</protein>
<dbReference type="InterPro" id="IPR013328">
    <property type="entry name" value="6PGD_dom2"/>
</dbReference>
<feature type="domain" description="NADPH-dependent reductive aminase-like C-terminal" evidence="4">
    <location>
        <begin position="164"/>
        <end position="289"/>
    </location>
</feature>
<comment type="similarity">
    <text evidence="1">Belongs to the HIBADH-related family.</text>
</comment>
<proteinExistence type="inferred from homology"/>
<evidence type="ECO:0000313" key="5">
    <source>
        <dbReference type="EMBL" id="GAT64412.1"/>
    </source>
</evidence>
<gene>
    <name evidence="5" type="ORF">PS9374_00042</name>
</gene>
<dbReference type="Proteomes" id="UP000077701">
    <property type="component" value="Unassembled WGS sequence"/>
</dbReference>
<dbReference type="Gene3D" id="3.40.50.720">
    <property type="entry name" value="NAD(P)-binding Rossmann-like Domain"/>
    <property type="match status" value="1"/>
</dbReference>
<comment type="caution">
    <text evidence="5">The sequence shown here is derived from an EMBL/GenBank/DDBJ whole genome shotgun (WGS) entry which is preliminary data.</text>
</comment>
<dbReference type="AlphaFoldDB" id="A0A161LXR3"/>
<dbReference type="SUPFAM" id="SSF51735">
    <property type="entry name" value="NAD(P)-binding Rossmann-fold domains"/>
    <property type="match status" value="1"/>
</dbReference>
<dbReference type="InterPro" id="IPR006115">
    <property type="entry name" value="6PGDH_NADP-bd"/>
</dbReference>
<name>A0A161LXR3_9ACTN</name>
<dbReference type="InterPro" id="IPR036291">
    <property type="entry name" value="NAD(P)-bd_dom_sf"/>
</dbReference>
<evidence type="ECO:0000259" key="3">
    <source>
        <dbReference type="Pfam" id="PF03446"/>
    </source>
</evidence>
<dbReference type="PIRSF" id="PIRSF000103">
    <property type="entry name" value="HIBADH"/>
    <property type="match status" value="1"/>
</dbReference>
<organism evidence="5 6">
    <name type="scientific">Planomonospora sphaerica</name>
    <dbReference type="NCBI Taxonomy" id="161355"/>
    <lineage>
        <taxon>Bacteria</taxon>
        <taxon>Bacillati</taxon>
        <taxon>Actinomycetota</taxon>
        <taxon>Actinomycetes</taxon>
        <taxon>Streptosporangiales</taxon>
        <taxon>Streptosporangiaceae</taxon>
        <taxon>Planomonospora</taxon>
    </lineage>
</organism>
<dbReference type="Pfam" id="PF21761">
    <property type="entry name" value="RedAm-like_C"/>
    <property type="match status" value="1"/>
</dbReference>
<dbReference type="PANTHER" id="PTHR43580">
    <property type="entry name" value="OXIDOREDUCTASE GLYR1-RELATED"/>
    <property type="match status" value="1"/>
</dbReference>
<sequence>MNSERPAVTVLGLGMMGAALAGAFLAGGHPTTVWNRSAGRGDDLVAQGAVRAAAVGDAVAAGQMIVVCVRDYDAVREILEPVSAALAGRVVVNLTSGTSQEARDLAGWAAGHGIGYLDGAIMMTPQGIGTAEAVILYGGEQELFDESRPVLERLGGGTTYLGPDTGIPALYDVALLDIMWSTLNGFLHAAALVGTEKIPATAFVPFATGWLGGVASFLPPMAEQIDAGEYAAHDATLETHLSPLGHLIHESRIRGVDADAPGRTRAMVERAIADGHAADGYARLIEQMRER</sequence>
<keyword evidence="6" id="KW-1185">Reference proteome</keyword>
<dbReference type="EMBL" id="BDCX01000001">
    <property type="protein sequence ID" value="GAT64412.1"/>
    <property type="molecule type" value="Genomic_DNA"/>
</dbReference>
<accession>A0A161LXR3</accession>
<reference evidence="5 6" key="1">
    <citation type="journal article" date="2016" name="Genome Announc.">
        <title>Draft Genome Sequence of Planomonospora sphaerica JCM9374, a Rare Actinomycete.</title>
        <authorList>
            <person name="Dohra H."/>
            <person name="Suzuki T."/>
            <person name="Inoue Y."/>
            <person name="Kodani S."/>
        </authorList>
    </citation>
    <scope>NUCLEOTIDE SEQUENCE [LARGE SCALE GENOMIC DNA]</scope>
    <source>
        <strain evidence="5 6">JCM 9374</strain>
    </source>
</reference>
<dbReference type="GO" id="GO:0016491">
    <property type="term" value="F:oxidoreductase activity"/>
    <property type="evidence" value="ECO:0007669"/>
    <property type="project" value="UniProtKB-KW"/>
</dbReference>
<dbReference type="PANTHER" id="PTHR43580:SF2">
    <property type="entry name" value="CYTOKINE-LIKE NUCLEAR FACTOR N-PAC"/>
    <property type="match status" value="1"/>
</dbReference>